<evidence type="ECO:0000259" key="2">
    <source>
        <dbReference type="PROSITE" id="PS50086"/>
    </source>
</evidence>
<dbReference type="PANTHER" id="PTHR10219">
    <property type="entry name" value="GLYCOLIPID TRANSFER PROTEIN-RELATED"/>
    <property type="match status" value="1"/>
</dbReference>
<dbReference type="FunFam" id="1.10.3520.10:FF:000004">
    <property type="entry name" value="Glycolipid transfer protein 1"/>
    <property type="match status" value="1"/>
</dbReference>
<dbReference type="InterPro" id="IPR036497">
    <property type="entry name" value="GLTP_sf"/>
</dbReference>
<evidence type="ECO:0000313" key="5">
    <source>
        <dbReference type="Proteomes" id="UP000467840"/>
    </source>
</evidence>
<dbReference type="InterPro" id="IPR035969">
    <property type="entry name" value="Rab-GAP_TBC_sf"/>
</dbReference>
<dbReference type="AlphaFoldDB" id="A0A6A6L0T3"/>
<dbReference type="EMBL" id="JAAGAX010000013">
    <property type="protein sequence ID" value="KAF2294921.1"/>
    <property type="molecule type" value="Genomic_DNA"/>
</dbReference>
<name>A0A6A6L0T3_HEVBR</name>
<dbReference type="FunFam" id="3.90.810.10:FF:000029">
    <property type="entry name" value="Elongation factor Ts, mitochondrial"/>
    <property type="match status" value="1"/>
</dbReference>
<dbReference type="Proteomes" id="UP000467840">
    <property type="component" value="Chromosome 7"/>
</dbReference>
<dbReference type="GO" id="GO:0005829">
    <property type="term" value="C:cytosol"/>
    <property type="evidence" value="ECO:0007669"/>
    <property type="project" value="TreeGrafter"/>
</dbReference>
<dbReference type="GO" id="GO:0016020">
    <property type="term" value="C:membrane"/>
    <property type="evidence" value="ECO:0007669"/>
    <property type="project" value="TreeGrafter"/>
</dbReference>
<keyword evidence="5" id="KW-1185">Reference proteome</keyword>
<dbReference type="Gene3D" id="1.10.472.80">
    <property type="entry name" value="Ypt/Rab-GAP domain of gyp1p, domain 3"/>
    <property type="match status" value="1"/>
</dbReference>
<dbReference type="Gene3D" id="1.10.8.270">
    <property type="entry name" value="putative rabgap domain of human tbc1 domain family member 14 like domains"/>
    <property type="match status" value="1"/>
</dbReference>
<dbReference type="PROSITE" id="PS50108">
    <property type="entry name" value="CRIB"/>
    <property type="match status" value="1"/>
</dbReference>
<dbReference type="Gene3D" id="1.10.3520.10">
    <property type="entry name" value="Glycolipid transfer protein"/>
    <property type="match status" value="1"/>
</dbReference>
<feature type="domain" description="CRIB" evidence="3">
    <location>
        <begin position="601"/>
        <end position="614"/>
    </location>
</feature>
<evidence type="ECO:0000313" key="4">
    <source>
        <dbReference type="EMBL" id="KAF2294921.1"/>
    </source>
</evidence>
<dbReference type="Pfam" id="PF08718">
    <property type="entry name" value="GLTP"/>
    <property type="match status" value="1"/>
</dbReference>
<feature type="compositionally biased region" description="Basic and acidic residues" evidence="1">
    <location>
        <begin position="652"/>
        <end position="672"/>
    </location>
</feature>
<proteinExistence type="predicted"/>
<organism evidence="4 5">
    <name type="scientific">Hevea brasiliensis</name>
    <name type="common">Para rubber tree</name>
    <name type="synonym">Siphonia brasiliensis</name>
    <dbReference type="NCBI Taxonomy" id="3981"/>
    <lineage>
        <taxon>Eukaryota</taxon>
        <taxon>Viridiplantae</taxon>
        <taxon>Streptophyta</taxon>
        <taxon>Embryophyta</taxon>
        <taxon>Tracheophyta</taxon>
        <taxon>Spermatophyta</taxon>
        <taxon>Magnoliopsida</taxon>
        <taxon>eudicotyledons</taxon>
        <taxon>Gunneridae</taxon>
        <taxon>Pentapetalae</taxon>
        <taxon>rosids</taxon>
        <taxon>fabids</taxon>
        <taxon>Malpighiales</taxon>
        <taxon>Euphorbiaceae</taxon>
        <taxon>Crotonoideae</taxon>
        <taxon>Micrandreae</taxon>
        <taxon>Hevea</taxon>
    </lineage>
</organism>
<dbReference type="CDD" id="cd00132">
    <property type="entry name" value="CRIB"/>
    <property type="match status" value="1"/>
</dbReference>
<dbReference type="Pfam" id="PF00566">
    <property type="entry name" value="RabGAP-TBC"/>
    <property type="match status" value="1"/>
</dbReference>
<dbReference type="SMART" id="SM00285">
    <property type="entry name" value="PBD"/>
    <property type="match status" value="1"/>
</dbReference>
<dbReference type="GO" id="GO:1902387">
    <property type="term" value="F:ceramide 1-phosphate binding"/>
    <property type="evidence" value="ECO:0007669"/>
    <property type="project" value="TreeGrafter"/>
</dbReference>
<sequence length="740" mass="82903">MVGCEGLAGMLLKKSGGGEELGVFYPLRPECQENAPTTRFRLRAGKTLSPRRWHASFSEDGHLDIAKVLRRIQRGGVHPAIKGIVWEFLLGCYDPNSTFEERNQIRQHRREQYNTWKDECKKLVPVIGSGKFITTPIITDDGQSIMDSSTNNAQGGHVNNAVSDKKVIQWMLVLHQIGLDVVRTDQTLVFYESETNQAKLWDVLAVYAWVDSDIGYVQGMNDICSPMVILLENEADAFWCFHRTMQRLRENFRTSATSIGVQAQLSTLSQVIKTVDPTLHQHLEDLGGGEYLFAFRMLMVLFRREFTFVDALYLWELMWAMEYNPNIFSLYEEPSAATDKSSATMSTKELLKQCGKFERKNVETENSGHQIALAVFLAASVIEAKNKRILKEAKGMEGTVFTASLQGIQHARSQDGKILTKPFLDLCKTILPVLDNFGSAMSIVKSDIGGNISRLENKYSSNPSEFTLLYSVVRSEIDAKTAKGSSSCTNGLLWLTRAMDFLVELFRNLLAHPDWSMTQVCTDSYNKTLKKWHNWLASSSFSVALKLAPDRKKFMDVISGKGDLNSDMEKFCTNFSPFLEENHKFLPGIYADNEKEPEMQIGHPTDVKHVAHIGWDGPSVNSPSWMNEFKAAPGLSASNGDANDEIKWVSEDAASRRVSRRASDSSARDLPELPKSSRRHSSTGGAGYSPTKEKSDKPKQSRRSSRNANKELADGKSAGTRIQAKPAPARMHPKNSEKEI</sequence>
<dbReference type="PROSITE" id="PS50086">
    <property type="entry name" value="TBC_RABGAP"/>
    <property type="match status" value="1"/>
</dbReference>
<dbReference type="SMART" id="SM00164">
    <property type="entry name" value="TBC"/>
    <property type="match status" value="1"/>
</dbReference>
<accession>A0A6A6L0T3</accession>
<dbReference type="GO" id="GO:1902388">
    <property type="term" value="F:ceramide 1-phosphate transfer activity"/>
    <property type="evidence" value="ECO:0007669"/>
    <property type="project" value="TreeGrafter"/>
</dbReference>
<dbReference type="InterPro" id="IPR000195">
    <property type="entry name" value="Rab-GAP-TBC_dom"/>
</dbReference>
<dbReference type="PANTHER" id="PTHR10219:SF96">
    <property type="entry name" value="TRANSFER PROTEIN, PUTATIVE-RELATED"/>
    <property type="match status" value="1"/>
</dbReference>
<dbReference type="InterPro" id="IPR014830">
    <property type="entry name" value="Glycolipid_transfer_prot_dom"/>
</dbReference>
<dbReference type="Pfam" id="PF00786">
    <property type="entry name" value="PBD"/>
    <property type="match status" value="1"/>
</dbReference>
<dbReference type="SUPFAM" id="SSF47923">
    <property type="entry name" value="Ypt/Rab-GAP domain of gyp1p"/>
    <property type="match status" value="2"/>
</dbReference>
<dbReference type="Gene3D" id="3.90.810.10">
    <property type="entry name" value="CRIB domain"/>
    <property type="match status" value="1"/>
</dbReference>
<gene>
    <name evidence="4" type="ORF">GH714_027040</name>
</gene>
<evidence type="ECO:0000256" key="1">
    <source>
        <dbReference type="SAM" id="MobiDB-lite"/>
    </source>
</evidence>
<feature type="domain" description="Rab-GAP TBC" evidence="2">
    <location>
        <begin position="76"/>
        <end position="322"/>
    </location>
</feature>
<dbReference type="InterPro" id="IPR036936">
    <property type="entry name" value="CRIB_dom_sf"/>
</dbReference>
<comment type="caution">
    <text evidence="4">The sequence shown here is derived from an EMBL/GenBank/DDBJ whole genome shotgun (WGS) entry which is preliminary data.</text>
</comment>
<dbReference type="FunFam" id="1.10.8.270:FF:000025">
    <property type="entry name" value="TBC1 domain family member 15-like"/>
    <property type="match status" value="1"/>
</dbReference>
<evidence type="ECO:0000259" key="3">
    <source>
        <dbReference type="PROSITE" id="PS50108"/>
    </source>
</evidence>
<dbReference type="InterPro" id="IPR000095">
    <property type="entry name" value="CRIB_dom"/>
</dbReference>
<feature type="region of interest" description="Disordered" evidence="1">
    <location>
        <begin position="652"/>
        <end position="740"/>
    </location>
</feature>
<dbReference type="SUPFAM" id="SSF110004">
    <property type="entry name" value="Glycolipid transfer protein, GLTP"/>
    <property type="match status" value="1"/>
</dbReference>
<protein>
    <recommendedName>
        <fullName evidence="6">CRIB domain-containing protein</fullName>
    </recommendedName>
</protein>
<reference evidence="4 5" key="1">
    <citation type="journal article" date="2020" name="Mol. Plant">
        <title>The Chromosome-Based Rubber Tree Genome Provides New Insights into Spurge Genome Evolution and Rubber Biosynthesis.</title>
        <authorList>
            <person name="Liu J."/>
            <person name="Shi C."/>
            <person name="Shi C.C."/>
            <person name="Li W."/>
            <person name="Zhang Q.J."/>
            <person name="Zhang Y."/>
            <person name="Li K."/>
            <person name="Lu H.F."/>
            <person name="Shi C."/>
            <person name="Zhu S.T."/>
            <person name="Xiao Z.Y."/>
            <person name="Nan H."/>
            <person name="Yue Y."/>
            <person name="Zhu X.G."/>
            <person name="Wu Y."/>
            <person name="Hong X.N."/>
            <person name="Fan G.Y."/>
            <person name="Tong Y."/>
            <person name="Zhang D."/>
            <person name="Mao C.L."/>
            <person name="Liu Y.L."/>
            <person name="Hao S.J."/>
            <person name="Liu W.Q."/>
            <person name="Lv M.Q."/>
            <person name="Zhang H.B."/>
            <person name="Liu Y."/>
            <person name="Hu-Tang G.R."/>
            <person name="Wang J.P."/>
            <person name="Wang J.H."/>
            <person name="Sun Y.H."/>
            <person name="Ni S.B."/>
            <person name="Chen W.B."/>
            <person name="Zhang X.C."/>
            <person name="Jiao Y.N."/>
            <person name="Eichler E.E."/>
            <person name="Li G.H."/>
            <person name="Liu X."/>
            <person name="Gao L.Z."/>
        </authorList>
    </citation>
    <scope>NUCLEOTIDE SEQUENCE [LARGE SCALE GENOMIC DNA]</scope>
    <source>
        <strain evidence="5">cv. GT1</strain>
        <tissue evidence="4">Leaf</tissue>
    </source>
</reference>
<evidence type="ECO:0008006" key="6">
    <source>
        <dbReference type="Google" id="ProtNLM"/>
    </source>
</evidence>